<feature type="transmembrane region" description="Helical" evidence="1">
    <location>
        <begin position="228"/>
        <end position="249"/>
    </location>
</feature>
<gene>
    <name evidence="2" type="ORF">Q664_23755</name>
</gene>
<protein>
    <submittedName>
        <fullName evidence="2">Uncharacterized protein</fullName>
    </submittedName>
</protein>
<evidence type="ECO:0000313" key="2">
    <source>
        <dbReference type="EMBL" id="KFA91215.1"/>
    </source>
</evidence>
<accession>A0A084SRY0</accession>
<dbReference type="RefSeq" id="WP_043399565.1">
    <property type="nucleotide sequence ID" value="NZ_JPMI01000156.1"/>
</dbReference>
<evidence type="ECO:0000313" key="3">
    <source>
        <dbReference type="Proteomes" id="UP000028547"/>
    </source>
</evidence>
<reference evidence="2 3" key="1">
    <citation type="submission" date="2014-07" db="EMBL/GenBank/DDBJ databases">
        <title>Draft Genome Sequence of Gephyronic Acid Producer, Cystobacter violaceus Strain Cb vi76.</title>
        <authorList>
            <person name="Stevens D.C."/>
            <person name="Young J."/>
            <person name="Carmichael R."/>
            <person name="Tan J."/>
            <person name="Taylor R.E."/>
        </authorList>
    </citation>
    <scope>NUCLEOTIDE SEQUENCE [LARGE SCALE GENOMIC DNA]</scope>
    <source>
        <strain evidence="2 3">Cb vi76</strain>
    </source>
</reference>
<proteinExistence type="predicted"/>
<keyword evidence="1" id="KW-0472">Membrane</keyword>
<name>A0A084SRY0_9BACT</name>
<organism evidence="2 3">
    <name type="scientific">Archangium violaceum Cb vi76</name>
    <dbReference type="NCBI Taxonomy" id="1406225"/>
    <lineage>
        <taxon>Bacteria</taxon>
        <taxon>Pseudomonadati</taxon>
        <taxon>Myxococcota</taxon>
        <taxon>Myxococcia</taxon>
        <taxon>Myxococcales</taxon>
        <taxon>Cystobacterineae</taxon>
        <taxon>Archangiaceae</taxon>
        <taxon>Archangium</taxon>
    </lineage>
</organism>
<comment type="caution">
    <text evidence="2">The sequence shown here is derived from an EMBL/GenBank/DDBJ whole genome shotgun (WGS) entry which is preliminary data.</text>
</comment>
<evidence type="ECO:0000256" key="1">
    <source>
        <dbReference type="SAM" id="Phobius"/>
    </source>
</evidence>
<feature type="transmembrane region" description="Helical" evidence="1">
    <location>
        <begin position="167"/>
        <end position="189"/>
    </location>
</feature>
<dbReference type="EMBL" id="JPMI01000156">
    <property type="protein sequence ID" value="KFA91215.1"/>
    <property type="molecule type" value="Genomic_DNA"/>
</dbReference>
<dbReference type="AlphaFoldDB" id="A0A084SRY0"/>
<keyword evidence="1" id="KW-1133">Transmembrane helix</keyword>
<keyword evidence="1" id="KW-0812">Transmembrane</keyword>
<dbReference type="Proteomes" id="UP000028547">
    <property type="component" value="Unassembled WGS sequence"/>
</dbReference>
<sequence length="252" mass="25840">MSLLSLALALALAQSPTPCRSGERWVLLPFQPVALTTAEARQVEDAVRRAAEHTSGVCLEPRAETVAKVRARGGRLPGCVDAACRGAQAQALGAQRLVRGVALGVGGGRSVALTLVDREGLESHAVVTLSGEGLPPGQEEARAREAFQELRKTHLSSAGAVKRPGSAWPTVLLAAGGVALAAGVGFGLAARNTEAVLSQGNAGCSGEGETFRSCFTGRLREGQRQARTANVLMGAGALLGAGGAVFFVWELP</sequence>